<gene>
    <name evidence="1" type="ORF">LCI18_012968</name>
</gene>
<dbReference type="EMBL" id="CP090039">
    <property type="protein sequence ID" value="UPL02034.1"/>
    <property type="molecule type" value="Genomic_DNA"/>
</dbReference>
<keyword evidence="2" id="KW-1185">Reference proteome</keyword>
<dbReference type="Proteomes" id="UP000830768">
    <property type="component" value="Chromosome 11"/>
</dbReference>
<sequence length="369" mass="41118">MSRYESKEAILELGNTNPEFAEVRDIRTPRLRFLTLNQFLAQAGDVPNPPMSAMAAAFKQNPPPKPPSTEIEYTKEIPMRDGYSSELRIHHPSKSSTDTRAMFVLIHGGGFCLGNNFIHSYQSRAIASLHNVTVVNLSYRLAPEHKFPAGPNDVWDSLKWLSQEANAKELGCDLSLGFYIGGVSAGGNLSAVTAQRWVSEKCMPKLTGVWACIPYLLEEEIVPIQYKGFYLARKQNADAMVINKDAMDFVLDTYNPDLSSPAFSPFQAEHPHTGMPPVYIQVAGQDPLRDDGLIYEKALRAHGVSTRLEVYPGLPHAFDGIFRELKVSRKSMFDTLMGIGWLTKKNIDPKLCENLVEESYVATPSVRPI</sequence>
<reference evidence="1" key="1">
    <citation type="submission" date="2021-11" db="EMBL/GenBank/DDBJ databases">
        <title>Fusarium solani-melongenae Genome sequencing and assembly.</title>
        <authorList>
            <person name="Xie S."/>
            <person name="Huang L."/>
            <person name="Zhang X."/>
        </authorList>
    </citation>
    <scope>NUCLEOTIDE SEQUENCE</scope>
    <source>
        <strain evidence="1">CRI 24-3</strain>
    </source>
</reference>
<name>A0ACD3ZPL6_FUSSC</name>
<protein>
    <submittedName>
        <fullName evidence="1">Uncharacterized protein</fullName>
    </submittedName>
</protein>
<proteinExistence type="predicted"/>
<evidence type="ECO:0000313" key="2">
    <source>
        <dbReference type="Proteomes" id="UP000830768"/>
    </source>
</evidence>
<accession>A0ACD3ZPL6</accession>
<organism evidence="1 2">
    <name type="scientific">Fusarium solani subsp. cucurbitae</name>
    <name type="common">Neocosmosporum cucurbitae</name>
    <dbReference type="NCBI Taxonomy" id="2747967"/>
    <lineage>
        <taxon>Eukaryota</taxon>
        <taxon>Fungi</taxon>
        <taxon>Dikarya</taxon>
        <taxon>Ascomycota</taxon>
        <taxon>Pezizomycotina</taxon>
        <taxon>Sordariomycetes</taxon>
        <taxon>Hypocreomycetidae</taxon>
        <taxon>Hypocreales</taxon>
        <taxon>Nectriaceae</taxon>
        <taxon>Fusarium</taxon>
        <taxon>Fusarium solani species complex</taxon>
    </lineage>
</organism>
<evidence type="ECO:0000313" key="1">
    <source>
        <dbReference type="EMBL" id="UPL02034.1"/>
    </source>
</evidence>